<protein>
    <recommendedName>
        <fullName evidence="3">Ribosomal RNA large subunit methyltransferase K/L-like methyltransferase domain-containing protein</fullName>
    </recommendedName>
</protein>
<evidence type="ECO:0000259" key="3">
    <source>
        <dbReference type="Pfam" id="PF01170"/>
    </source>
</evidence>
<dbReference type="AlphaFoldDB" id="A0A0G1WKT6"/>
<evidence type="ECO:0000313" key="4">
    <source>
        <dbReference type="EMBL" id="KKU90943.1"/>
    </source>
</evidence>
<dbReference type="GO" id="GO:0008170">
    <property type="term" value="F:N-methyltransferase activity"/>
    <property type="evidence" value="ECO:0007669"/>
    <property type="project" value="InterPro"/>
</dbReference>
<keyword evidence="1" id="KW-0489">Methyltransferase</keyword>
<dbReference type="InterPro" id="IPR029063">
    <property type="entry name" value="SAM-dependent_MTases_sf"/>
</dbReference>
<dbReference type="PANTHER" id="PTHR14911">
    <property type="entry name" value="THUMP DOMAIN-CONTAINING"/>
    <property type="match status" value="1"/>
</dbReference>
<evidence type="ECO:0000313" key="5">
    <source>
        <dbReference type="Proteomes" id="UP000034956"/>
    </source>
</evidence>
<dbReference type="PRINTS" id="PR00508">
    <property type="entry name" value="S21N4MTFRASE"/>
</dbReference>
<gene>
    <name evidence="4" type="ORF">UY23_C0005G0039</name>
</gene>
<dbReference type="Pfam" id="PF01170">
    <property type="entry name" value="UPF0020"/>
    <property type="match status" value="1"/>
</dbReference>
<accession>A0A0G1WKT6</accession>
<dbReference type="SUPFAM" id="SSF53335">
    <property type="entry name" value="S-adenosyl-L-methionine-dependent methyltransferases"/>
    <property type="match status" value="1"/>
</dbReference>
<dbReference type="CDD" id="cd02440">
    <property type="entry name" value="AdoMet_MTases"/>
    <property type="match status" value="1"/>
</dbReference>
<dbReference type="GO" id="GO:0003677">
    <property type="term" value="F:DNA binding"/>
    <property type="evidence" value="ECO:0007669"/>
    <property type="project" value="InterPro"/>
</dbReference>
<dbReference type="Proteomes" id="UP000034956">
    <property type="component" value="Unassembled WGS sequence"/>
</dbReference>
<sequence>MGVHTVDKTGVFFMNTYFATFITGTSQLVESQLTKLGNISVAKIYDGLIVFRSSRSWKELQNIRYLNNLFLLLAIKENRRSGKGALDELMNTIARQGVRTSAAFQEIVRGKRSFRVFASVENETVSMSRRLLQGVERRIQKGSGLRLNIQKPNLEFWFISRREGVVLFGLRFTRVRAETKQRRKGELRAELAHVLCLLSEPKSFDVVCDPFVGYGAIAIERARSFPYQRIYASDIDEMLVRELRRKTGGIKNMKVAQANALRLDLPDASIDKIITDPPWGEYQGMPSLERFYEEMLSEFRRVLKADGIVVILIGPKETFEYVLQNKFGQIFAMNSKYDILVSGKKAAIYKITRKKR</sequence>
<dbReference type="PROSITE" id="PS00092">
    <property type="entry name" value="N6_MTASE"/>
    <property type="match status" value="1"/>
</dbReference>
<feature type="domain" description="Ribosomal RNA large subunit methyltransferase K/L-like methyltransferase" evidence="3">
    <location>
        <begin position="179"/>
        <end position="326"/>
    </location>
</feature>
<dbReference type="EMBL" id="LCPF01000005">
    <property type="protein sequence ID" value="KKU90943.1"/>
    <property type="molecule type" value="Genomic_DNA"/>
</dbReference>
<dbReference type="InterPro" id="IPR000241">
    <property type="entry name" value="RlmKL-like_Mtase"/>
</dbReference>
<reference evidence="4 5" key="1">
    <citation type="journal article" date="2015" name="Nature">
        <title>rRNA introns, odd ribosomes, and small enigmatic genomes across a large radiation of phyla.</title>
        <authorList>
            <person name="Brown C.T."/>
            <person name="Hug L.A."/>
            <person name="Thomas B.C."/>
            <person name="Sharon I."/>
            <person name="Castelle C.J."/>
            <person name="Singh A."/>
            <person name="Wilkins M.J."/>
            <person name="Williams K.H."/>
            <person name="Banfield J.F."/>
        </authorList>
    </citation>
    <scope>NUCLEOTIDE SEQUENCE [LARGE SCALE GENOMIC DNA]</scope>
</reference>
<dbReference type="PANTHER" id="PTHR14911:SF13">
    <property type="entry name" value="TRNA (GUANINE(6)-N2)-METHYLTRANSFERASE THUMP3"/>
    <property type="match status" value="1"/>
</dbReference>
<dbReference type="InterPro" id="IPR002052">
    <property type="entry name" value="DNA_methylase_N6_adenine_CS"/>
</dbReference>
<proteinExistence type="predicted"/>
<name>A0A0G1WKT6_9BACT</name>
<organism evidence="4 5">
    <name type="scientific">Candidatus Jorgensenbacteria bacterium GW2011_GWA1_48_11</name>
    <dbReference type="NCBI Taxonomy" id="1618660"/>
    <lineage>
        <taxon>Bacteria</taxon>
        <taxon>Candidatus Joergenseniibacteriota</taxon>
    </lineage>
</organism>
<dbReference type="Gene3D" id="3.40.50.150">
    <property type="entry name" value="Vaccinia Virus protein VP39"/>
    <property type="match status" value="1"/>
</dbReference>
<dbReference type="GO" id="GO:0016423">
    <property type="term" value="F:tRNA (guanine) methyltransferase activity"/>
    <property type="evidence" value="ECO:0007669"/>
    <property type="project" value="TreeGrafter"/>
</dbReference>
<dbReference type="InterPro" id="IPR001091">
    <property type="entry name" value="RM_Methyltransferase"/>
</dbReference>
<dbReference type="GO" id="GO:0030488">
    <property type="term" value="P:tRNA methylation"/>
    <property type="evidence" value="ECO:0007669"/>
    <property type="project" value="TreeGrafter"/>
</dbReference>
<evidence type="ECO:0000256" key="1">
    <source>
        <dbReference type="ARBA" id="ARBA00022603"/>
    </source>
</evidence>
<comment type="caution">
    <text evidence="4">The sequence shown here is derived from an EMBL/GenBank/DDBJ whole genome shotgun (WGS) entry which is preliminary data.</text>
</comment>
<keyword evidence="2" id="KW-0808">Transferase</keyword>
<evidence type="ECO:0000256" key="2">
    <source>
        <dbReference type="ARBA" id="ARBA00022679"/>
    </source>
</evidence>